<evidence type="ECO:0000313" key="2">
    <source>
        <dbReference type="EMBL" id="KAB7496750.1"/>
    </source>
</evidence>
<gene>
    <name evidence="2" type="ORF">Anas_02575</name>
</gene>
<dbReference type="Proteomes" id="UP000326759">
    <property type="component" value="Unassembled WGS sequence"/>
</dbReference>
<dbReference type="EMBL" id="SEYY01021065">
    <property type="protein sequence ID" value="KAB7496750.1"/>
    <property type="molecule type" value="Genomic_DNA"/>
</dbReference>
<keyword evidence="3" id="KW-1185">Reference proteome</keyword>
<dbReference type="AlphaFoldDB" id="A0A5N5SVQ4"/>
<sequence>KEIEWKLREDLLNEDIKRMTKELEKIKNEEKENLLQDEEEDSKEDAAVAHFETNCLLIARRLKLLIPENK</sequence>
<accession>A0A5N5SVQ4</accession>
<protein>
    <submittedName>
        <fullName evidence="2">Uncharacterized protein</fullName>
    </submittedName>
</protein>
<reference evidence="2 3" key="1">
    <citation type="journal article" date="2019" name="PLoS Biol.">
        <title>Sex chromosomes control vertical transmission of feminizing Wolbachia symbionts in an isopod.</title>
        <authorList>
            <person name="Becking T."/>
            <person name="Chebbi M.A."/>
            <person name="Giraud I."/>
            <person name="Moumen B."/>
            <person name="Laverre T."/>
            <person name="Caubet Y."/>
            <person name="Peccoud J."/>
            <person name="Gilbert C."/>
            <person name="Cordaux R."/>
        </authorList>
    </citation>
    <scope>NUCLEOTIDE SEQUENCE [LARGE SCALE GENOMIC DNA]</scope>
    <source>
        <strain evidence="2">ANa2</strain>
        <tissue evidence="2">Whole body excluding digestive tract and cuticle</tissue>
    </source>
</reference>
<proteinExistence type="predicted"/>
<evidence type="ECO:0000313" key="3">
    <source>
        <dbReference type="Proteomes" id="UP000326759"/>
    </source>
</evidence>
<feature type="non-terminal residue" evidence="2">
    <location>
        <position position="1"/>
    </location>
</feature>
<comment type="caution">
    <text evidence="2">The sequence shown here is derived from an EMBL/GenBank/DDBJ whole genome shotgun (WGS) entry which is preliminary data.</text>
</comment>
<name>A0A5N5SVQ4_9CRUS</name>
<feature type="coiled-coil region" evidence="1">
    <location>
        <begin position="9"/>
        <end position="41"/>
    </location>
</feature>
<evidence type="ECO:0000256" key="1">
    <source>
        <dbReference type="SAM" id="Coils"/>
    </source>
</evidence>
<keyword evidence="1" id="KW-0175">Coiled coil</keyword>
<organism evidence="2 3">
    <name type="scientific">Armadillidium nasatum</name>
    <dbReference type="NCBI Taxonomy" id="96803"/>
    <lineage>
        <taxon>Eukaryota</taxon>
        <taxon>Metazoa</taxon>
        <taxon>Ecdysozoa</taxon>
        <taxon>Arthropoda</taxon>
        <taxon>Crustacea</taxon>
        <taxon>Multicrustacea</taxon>
        <taxon>Malacostraca</taxon>
        <taxon>Eumalacostraca</taxon>
        <taxon>Peracarida</taxon>
        <taxon>Isopoda</taxon>
        <taxon>Oniscidea</taxon>
        <taxon>Crinocheta</taxon>
        <taxon>Armadillidiidae</taxon>
        <taxon>Armadillidium</taxon>
    </lineage>
</organism>